<keyword evidence="2" id="KW-1185">Reference proteome</keyword>
<evidence type="ECO:0008006" key="3">
    <source>
        <dbReference type="Google" id="ProtNLM"/>
    </source>
</evidence>
<evidence type="ECO:0000313" key="1">
    <source>
        <dbReference type="EMBL" id="MER6616259.1"/>
    </source>
</evidence>
<evidence type="ECO:0000313" key="2">
    <source>
        <dbReference type="Proteomes" id="UP001445472"/>
    </source>
</evidence>
<gene>
    <name evidence="1" type="ORF">ABT276_23390</name>
</gene>
<protein>
    <recommendedName>
        <fullName evidence="3">CBM-cenC domain-containing protein</fullName>
    </recommendedName>
</protein>
<reference evidence="1 2" key="1">
    <citation type="submission" date="2024-06" db="EMBL/GenBank/DDBJ databases">
        <title>The Natural Products Discovery Center: Release of the First 8490 Sequenced Strains for Exploring Actinobacteria Biosynthetic Diversity.</title>
        <authorList>
            <person name="Kalkreuter E."/>
            <person name="Kautsar S.A."/>
            <person name="Yang D."/>
            <person name="Bader C.D."/>
            <person name="Teijaro C.N."/>
            <person name="Fluegel L."/>
            <person name="Davis C.M."/>
            <person name="Simpson J.R."/>
            <person name="Lauterbach L."/>
            <person name="Steele A.D."/>
            <person name="Gui C."/>
            <person name="Meng S."/>
            <person name="Li G."/>
            <person name="Viehrig K."/>
            <person name="Ye F."/>
            <person name="Su P."/>
            <person name="Kiefer A.F."/>
            <person name="Nichols A."/>
            <person name="Cepeda A.J."/>
            <person name="Yan W."/>
            <person name="Fan B."/>
            <person name="Jiang Y."/>
            <person name="Adhikari A."/>
            <person name="Zheng C.-J."/>
            <person name="Schuster L."/>
            <person name="Cowan T.M."/>
            <person name="Smanski M.J."/>
            <person name="Chevrette M.G."/>
            <person name="De Carvalho L.P.S."/>
            <person name="Shen B."/>
        </authorList>
    </citation>
    <scope>NUCLEOTIDE SEQUENCE [LARGE SCALE GENOMIC DNA]</scope>
    <source>
        <strain evidence="1 2">NPDC000837</strain>
    </source>
</reference>
<comment type="caution">
    <text evidence="1">The sequence shown here is derived from an EMBL/GenBank/DDBJ whole genome shotgun (WGS) entry which is preliminary data.</text>
</comment>
<name>A0ABV1UZP8_9ACTN</name>
<sequence>MANFLDTQVDARRWAELLAEYDRRLQALERTAKASHTSIEGGALDIYDEEGTLKGSVGIQPDGAVAVVPVNSAPPPTPTAPLVEPVLAGLVIGWDGLWDDSYTPPSDFSLVQVHVGAAADFTPDLSTLVATITAPLGGAVTVAIEGYGTVWVRLVAANTAAVTGPASVATAGTPRQAVSQDLIDGIVTETKLAASAVTQAKIALGAVGSTALAAGAVLEEKLAKAAVTLDKIANGAVHLNAIGGALADGVTQRWVDAMADPAAWSVLTKAAGATWEHLTGITDAPTGRSVARATGYTVVRGVVQVPYDPEALYRISARVRTTVASASGTDTLYVGALGVAADGVTLVSRSGANAYSSAHYVGASNAPLPAGSGWVTYIGYLRGRAASGTNGTAAAAPDPRSPGVMHANVRFIAPILYLNFGSGATGTTGVMEVDAFTIEVLKTGVVDSTNLVVGSVTTAALATDAVTAGKVAADAISAREIQTNSITALELAAGSVNVDKLTIAGGSNVLSDPSFEGAYTAAIVEKYAYATQDKGFGNGSSASLKIDSTAGTATYRSVELTLLPTTAGDQVYIATDYYAPAAWSGSEIDMQVRWEKQDGTVLSYGKASTTTPIRDAWARLSATVTAPAGACLGRVRVEAYGTAGAVWWDNAACRPVVPGVQIADGAITAPKILAGAVTTTKLDALAVTAEKIAALAITTAKLDALAVTADKLAANSVTATKILAGTIDSTHIKAGSISTDRLTVTGGTNLLSDPSFEGPASDALVAGNPYWSIDASKGNGSARSLKVDTTAASPTNRTLTIASFPVIPGDQLYLAFDYQASADYNGSRVRLYVRWHDAGNATLGYTIAESQTPVLGETWQRHEATGAAPATAVRAEIVALGYLASQGTVWFDNAVVRPVIGATEIRDGAITAEKIKADAIDGKVITGATVQTAKSGARVVLDTVMRLYNSNGELLAEAVPNAAALGYPNDAGFIVYNTVGFGRYWAQLSRGFIRFGKDGSTYRWPALIDHYLSGGSTSVLKLESGVLEGAEEEAQATLSLLGTSTGVNGDHPRVFIGGSGMRNDGRADLEVTGALNVGSIAKGRTGITPSAANTPTSVTITGLGLVGPNPRAVATASTTVPGTQVTGVACTHITNDSFVLWLTRTNTTATAIDWIVMSGDE</sequence>
<accession>A0ABV1UZP8</accession>
<dbReference type="Gene3D" id="2.60.120.260">
    <property type="entry name" value="Galactose-binding domain-like"/>
    <property type="match status" value="2"/>
</dbReference>
<dbReference type="Proteomes" id="UP001445472">
    <property type="component" value="Unassembled WGS sequence"/>
</dbReference>
<dbReference type="EMBL" id="JBEPBX010000023">
    <property type="protein sequence ID" value="MER6616259.1"/>
    <property type="molecule type" value="Genomic_DNA"/>
</dbReference>
<dbReference type="RefSeq" id="WP_351977635.1">
    <property type="nucleotide sequence ID" value="NZ_JBEPBX010000023.1"/>
</dbReference>
<proteinExistence type="predicted"/>
<organism evidence="1 2">
    <name type="scientific">Streptomyces xantholiticus</name>
    <dbReference type="NCBI Taxonomy" id="68285"/>
    <lineage>
        <taxon>Bacteria</taxon>
        <taxon>Bacillati</taxon>
        <taxon>Actinomycetota</taxon>
        <taxon>Actinomycetes</taxon>
        <taxon>Kitasatosporales</taxon>
        <taxon>Streptomycetaceae</taxon>
        <taxon>Streptomyces</taxon>
    </lineage>
</organism>